<feature type="domain" description="Metallo-beta-lactamase" evidence="1">
    <location>
        <begin position="12"/>
        <end position="59"/>
    </location>
</feature>
<comment type="caution">
    <text evidence="2">The sequence shown here is derived from an EMBL/GenBank/DDBJ whole genome shotgun (WGS) entry which is preliminary data.</text>
</comment>
<evidence type="ECO:0000313" key="3">
    <source>
        <dbReference type="Proteomes" id="UP000782705"/>
    </source>
</evidence>
<protein>
    <recommendedName>
        <fullName evidence="1">Metallo-beta-lactamase domain-containing protein</fullName>
    </recommendedName>
</protein>
<dbReference type="InterPro" id="IPR050698">
    <property type="entry name" value="MBL"/>
</dbReference>
<name>A0ABQ6YY56_9ENTE</name>
<accession>A0ABQ6YY56</accession>
<keyword evidence="3" id="KW-1185">Reference proteome</keyword>
<gene>
    <name evidence="2" type="ORF">BAU17_05530</name>
</gene>
<dbReference type="InterPro" id="IPR036866">
    <property type="entry name" value="RibonucZ/Hydroxyglut_hydro"/>
</dbReference>
<dbReference type="PANTHER" id="PTHR11203:SF37">
    <property type="entry name" value="INTEGRATOR COMPLEX SUBUNIT 11"/>
    <property type="match status" value="1"/>
</dbReference>
<organism evidence="2 3">
    <name type="scientific">Candidatus Enterococcus willemsii</name>
    <dbReference type="NCBI Taxonomy" id="1857215"/>
    <lineage>
        <taxon>Bacteria</taxon>
        <taxon>Bacillati</taxon>
        <taxon>Bacillota</taxon>
        <taxon>Bacilli</taxon>
        <taxon>Lactobacillales</taxon>
        <taxon>Enterococcaceae</taxon>
        <taxon>Enterococcus</taxon>
    </lineage>
</organism>
<dbReference type="PANTHER" id="PTHR11203">
    <property type="entry name" value="CLEAVAGE AND POLYADENYLATION SPECIFICITY FACTOR FAMILY MEMBER"/>
    <property type="match status" value="1"/>
</dbReference>
<evidence type="ECO:0000313" key="2">
    <source>
        <dbReference type="EMBL" id="KAF1302787.1"/>
    </source>
</evidence>
<dbReference type="SUPFAM" id="SSF56281">
    <property type="entry name" value="Metallo-hydrolase/oxidoreductase"/>
    <property type="match status" value="1"/>
</dbReference>
<dbReference type="InterPro" id="IPR001279">
    <property type="entry name" value="Metallo-B-lactamas"/>
</dbReference>
<dbReference type="Gene3D" id="3.60.15.10">
    <property type="entry name" value="Ribonuclease Z/Hydroxyacylglutathione hydrolase-like"/>
    <property type="match status" value="2"/>
</dbReference>
<dbReference type="EMBL" id="MAEL01000046">
    <property type="protein sequence ID" value="KAF1302787.1"/>
    <property type="molecule type" value="Genomic_DNA"/>
</dbReference>
<proteinExistence type="predicted"/>
<dbReference type="Proteomes" id="UP000782705">
    <property type="component" value="Unassembled WGS sequence"/>
</dbReference>
<sequence>MNDQSQQLPDLQLRHVEKLQAVFISHLHKDHVGALEYLAKLGYKGPVILSDLTYQWLPENDLFTFCPFVTSEQKWQTVADNLQFLWGYSGHVIGSVWYSLIFNQQTIFFSGDISLSSTLYPVHMPPSLAYELAFIDSGNAGMQINNLVSKEQMRRIITANPNNMYRITSKFTAKCLEILLYLFETTTAKLFIDEDIERWLTFHQKHSKNLLYRTQQTMNALFESKRLCKRNQLEAGIYFLTSKSEILSTDIVGTLDNIPFKNHLDTNEIYYLQNYVGAKETIYFHSEQCTPQTTWLEILANSH</sequence>
<reference evidence="2 3" key="1">
    <citation type="submission" date="2016-06" db="EMBL/GenBank/DDBJ databases">
        <title>Four novel species of enterococci isolated from chicken manure.</title>
        <authorList>
            <person name="Van Tyne D."/>
        </authorList>
    </citation>
    <scope>NUCLEOTIDE SEQUENCE [LARGE SCALE GENOMIC DNA]</scope>
    <source>
        <strain evidence="2 3">CU12B</strain>
    </source>
</reference>
<dbReference type="Pfam" id="PF00753">
    <property type="entry name" value="Lactamase_B"/>
    <property type="match status" value="1"/>
</dbReference>
<evidence type="ECO:0000259" key="1">
    <source>
        <dbReference type="Pfam" id="PF00753"/>
    </source>
</evidence>